<accession>A0A915JB39</accession>
<protein>
    <submittedName>
        <fullName evidence="2">Uncharacterized protein</fullName>
    </submittedName>
</protein>
<dbReference type="AlphaFoldDB" id="A0A915JB39"/>
<proteinExistence type="predicted"/>
<evidence type="ECO:0000313" key="1">
    <source>
        <dbReference type="Proteomes" id="UP000887565"/>
    </source>
</evidence>
<organism evidence="1 2">
    <name type="scientific">Romanomermis culicivorax</name>
    <name type="common">Nematode worm</name>
    <dbReference type="NCBI Taxonomy" id="13658"/>
    <lineage>
        <taxon>Eukaryota</taxon>
        <taxon>Metazoa</taxon>
        <taxon>Ecdysozoa</taxon>
        <taxon>Nematoda</taxon>
        <taxon>Enoplea</taxon>
        <taxon>Dorylaimia</taxon>
        <taxon>Mermithida</taxon>
        <taxon>Mermithoidea</taxon>
        <taxon>Mermithidae</taxon>
        <taxon>Romanomermis</taxon>
    </lineage>
</organism>
<evidence type="ECO:0000313" key="2">
    <source>
        <dbReference type="WBParaSite" id="nRc.2.0.1.t23372-RA"/>
    </source>
</evidence>
<dbReference type="Proteomes" id="UP000887565">
    <property type="component" value="Unplaced"/>
</dbReference>
<name>A0A915JB39_ROMCU</name>
<reference evidence="2" key="1">
    <citation type="submission" date="2022-11" db="UniProtKB">
        <authorList>
            <consortium name="WormBaseParasite"/>
        </authorList>
    </citation>
    <scope>IDENTIFICATION</scope>
</reference>
<dbReference type="WBParaSite" id="nRc.2.0.1.t23372-RA">
    <property type="protein sequence ID" value="nRc.2.0.1.t23372-RA"/>
    <property type="gene ID" value="nRc.2.0.1.g23372"/>
</dbReference>
<sequence length="70" mass="8255">MFCNNLEKELKIQDELFKQRLQKHHLLAINEAKPPDQVGHLSNQDPAPPPQTYNRFRGYNGFAPEHHFYP</sequence>
<keyword evidence="1" id="KW-1185">Reference proteome</keyword>